<proteinExistence type="predicted"/>
<protein>
    <submittedName>
        <fullName evidence="2">Uncharacterized protein</fullName>
    </submittedName>
</protein>
<reference evidence="2 3" key="1">
    <citation type="submission" date="2019-01" db="EMBL/GenBank/DDBJ databases">
        <title>A draft genome assembly of the solar-powered sea slug Elysia chlorotica.</title>
        <authorList>
            <person name="Cai H."/>
            <person name="Li Q."/>
            <person name="Fang X."/>
            <person name="Li J."/>
            <person name="Curtis N.E."/>
            <person name="Altenburger A."/>
            <person name="Shibata T."/>
            <person name="Feng M."/>
            <person name="Maeda T."/>
            <person name="Schwartz J.A."/>
            <person name="Shigenobu S."/>
            <person name="Lundholm N."/>
            <person name="Nishiyama T."/>
            <person name="Yang H."/>
            <person name="Hasebe M."/>
            <person name="Li S."/>
            <person name="Pierce S.K."/>
            <person name="Wang J."/>
        </authorList>
    </citation>
    <scope>NUCLEOTIDE SEQUENCE [LARGE SCALE GENOMIC DNA]</scope>
    <source>
        <strain evidence="2">EC2010</strain>
        <tissue evidence="2">Whole organism of an adult</tissue>
    </source>
</reference>
<evidence type="ECO:0000256" key="1">
    <source>
        <dbReference type="SAM" id="MobiDB-lite"/>
    </source>
</evidence>
<dbReference type="Proteomes" id="UP000271974">
    <property type="component" value="Unassembled WGS sequence"/>
</dbReference>
<evidence type="ECO:0000313" key="2">
    <source>
        <dbReference type="EMBL" id="RUS84699.1"/>
    </source>
</evidence>
<evidence type="ECO:0000313" key="3">
    <source>
        <dbReference type="Proteomes" id="UP000271974"/>
    </source>
</evidence>
<dbReference type="EMBL" id="RQTK01000196">
    <property type="protein sequence ID" value="RUS84699.1"/>
    <property type="molecule type" value="Genomic_DNA"/>
</dbReference>
<feature type="region of interest" description="Disordered" evidence="1">
    <location>
        <begin position="1"/>
        <end position="32"/>
    </location>
</feature>
<sequence>PAESRRPSTHSVGILPISMFGEGGEKPRRPSTHSLGVFSFGCLGEDKPDRPRRCSAHSLGPLVVPDFDRRGSRGSIFGTLGISDFVGGTGAGSNSQPNNQRRPSFQAFGESVMQLFNNK</sequence>
<gene>
    <name evidence="2" type="ORF">EGW08_007527</name>
</gene>
<keyword evidence="3" id="KW-1185">Reference proteome</keyword>
<name>A0A433TSW2_ELYCH</name>
<feature type="compositionally biased region" description="Polar residues" evidence="1">
    <location>
        <begin position="92"/>
        <end position="103"/>
    </location>
</feature>
<organism evidence="2 3">
    <name type="scientific">Elysia chlorotica</name>
    <name type="common">Eastern emerald elysia</name>
    <name type="synonym">Sea slug</name>
    <dbReference type="NCBI Taxonomy" id="188477"/>
    <lineage>
        <taxon>Eukaryota</taxon>
        <taxon>Metazoa</taxon>
        <taxon>Spiralia</taxon>
        <taxon>Lophotrochozoa</taxon>
        <taxon>Mollusca</taxon>
        <taxon>Gastropoda</taxon>
        <taxon>Heterobranchia</taxon>
        <taxon>Euthyneura</taxon>
        <taxon>Panpulmonata</taxon>
        <taxon>Sacoglossa</taxon>
        <taxon>Placobranchoidea</taxon>
        <taxon>Plakobranchidae</taxon>
        <taxon>Elysia</taxon>
    </lineage>
</organism>
<dbReference type="OrthoDB" id="6095791at2759"/>
<dbReference type="AlphaFoldDB" id="A0A433TSW2"/>
<accession>A0A433TSW2</accession>
<comment type="caution">
    <text evidence="2">The sequence shown here is derived from an EMBL/GenBank/DDBJ whole genome shotgun (WGS) entry which is preliminary data.</text>
</comment>
<feature type="non-terminal residue" evidence="2">
    <location>
        <position position="1"/>
    </location>
</feature>
<feature type="region of interest" description="Disordered" evidence="1">
    <location>
        <begin position="87"/>
        <end position="109"/>
    </location>
</feature>